<comment type="subcellular location">
    <subcellularLocation>
        <location evidence="1">Membrane</location>
        <topology evidence="1">Multi-pass membrane protein</topology>
    </subcellularLocation>
</comment>
<evidence type="ECO:0000256" key="7">
    <source>
        <dbReference type="SAM" id="MobiDB-lite"/>
    </source>
</evidence>
<feature type="transmembrane region" description="Helical" evidence="8">
    <location>
        <begin position="299"/>
        <end position="315"/>
    </location>
</feature>
<dbReference type="PANTHER" id="PTHR32468:SF0">
    <property type="entry name" value="K(+)_H(+) ANTIPORTER 1"/>
    <property type="match status" value="1"/>
</dbReference>
<reference evidence="10 11" key="1">
    <citation type="journal article" date="2015" name="Genome Biol. Evol.">
        <title>Phylogenomic analyses indicate that early fungi evolved digesting cell walls of algal ancestors of land plants.</title>
        <authorList>
            <person name="Chang Y."/>
            <person name="Wang S."/>
            <person name="Sekimoto S."/>
            <person name="Aerts A.L."/>
            <person name="Choi C."/>
            <person name="Clum A."/>
            <person name="LaButti K.M."/>
            <person name="Lindquist E.A."/>
            <person name="Yee Ngan C."/>
            <person name="Ohm R.A."/>
            <person name="Salamov A.A."/>
            <person name="Grigoriev I.V."/>
            <person name="Spatafora J.W."/>
            <person name="Berbee M.L."/>
        </authorList>
    </citation>
    <scope>NUCLEOTIDE SEQUENCE [LARGE SCALE GENOMIC DNA]</scope>
    <source>
        <strain evidence="10 11">JEL478</strain>
    </source>
</reference>
<feature type="region of interest" description="Disordered" evidence="7">
    <location>
        <begin position="532"/>
        <end position="551"/>
    </location>
</feature>
<evidence type="ECO:0000313" key="11">
    <source>
        <dbReference type="Proteomes" id="UP000070544"/>
    </source>
</evidence>
<keyword evidence="5" id="KW-0406">Ion transport</keyword>
<feature type="transmembrane region" description="Helical" evidence="8">
    <location>
        <begin position="209"/>
        <end position="229"/>
    </location>
</feature>
<dbReference type="OrthoDB" id="2687058at2759"/>
<organism evidence="10 11">
    <name type="scientific">Gonapodya prolifera (strain JEL478)</name>
    <name type="common">Monoblepharis prolifera</name>
    <dbReference type="NCBI Taxonomy" id="1344416"/>
    <lineage>
        <taxon>Eukaryota</taxon>
        <taxon>Fungi</taxon>
        <taxon>Fungi incertae sedis</taxon>
        <taxon>Chytridiomycota</taxon>
        <taxon>Chytridiomycota incertae sedis</taxon>
        <taxon>Monoblepharidomycetes</taxon>
        <taxon>Monoblepharidales</taxon>
        <taxon>Gonapodyaceae</taxon>
        <taxon>Gonapodya</taxon>
    </lineage>
</organism>
<evidence type="ECO:0000256" key="1">
    <source>
        <dbReference type="ARBA" id="ARBA00004141"/>
    </source>
</evidence>
<feature type="transmembrane region" description="Helical" evidence="8">
    <location>
        <begin position="392"/>
        <end position="414"/>
    </location>
</feature>
<dbReference type="PANTHER" id="PTHR32468">
    <property type="entry name" value="CATION/H + ANTIPORTER"/>
    <property type="match status" value="1"/>
</dbReference>
<keyword evidence="2" id="KW-0813">Transport</keyword>
<feature type="transmembrane region" description="Helical" evidence="8">
    <location>
        <begin position="110"/>
        <end position="132"/>
    </location>
</feature>
<feature type="transmembrane region" description="Helical" evidence="8">
    <location>
        <begin position="179"/>
        <end position="203"/>
    </location>
</feature>
<evidence type="ECO:0000256" key="3">
    <source>
        <dbReference type="ARBA" id="ARBA00022692"/>
    </source>
</evidence>
<keyword evidence="6 8" id="KW-0472">Membrane</keyword>
<evidence type="ECO:0000256" key="8">
    <source>
        <dbReference type="SAM" id="Phobius"/>
    </source>
</evidence>
<gene>
    <name evidence="10" type="ORF">M427DRAFT_66755</name>
</gene>
<keyword evidence="4 8" id="KW-1133">Transmembrane helix</keyword>
<evidence type="ECO:0000256" key="4">
    <source>
        <dbReference type="ARBA" id="ARBA00022989"/>
    </source>
</evidence>
<name>A0A139AU11_GONPJ</name>
<dbReference type="GO" id="GO:0015297">
    <property type="term" value="F:antiporter activity"/>
    <property type="evidence" value="ECO:0007669"/>
    <property type="project" value="InterPro"/>
</dbReference>
<dbReference type="GO" id="GO:0016020">
    <property type="term" value="C:membrane"/>
    <property type="evidence" value="ECO:0007669"/>
    <property type="project" value="UniProtKB-SubCell"/>
</dbReference>
<keyword evidence="3 8" id="KW-0812">Transmembrane</keyword>
<dbReference type="InterPro" id="IPR038770">
    <property type="entry name" value="Na+/solute_symporter_sf"/>
</dbReference>
<proteinExistence type="predicted"/>
<evidence type="ECO:0000313" key="10">
    <source>
        <dbReference type="EMBL" id="KXS20222.1"/>
    </source>
</evidence>
<feature type="transmembrane region" description="Helical" evidence="8">
    <location>
        <begin position="45"/>
        <end position="66"/>
    </location>
</feature>
<evidence type="ECO:0000256" key="6">
    <source>
        <dbReference type="ARBA" id="ARBA00023136"/>
    </source>
</evidence>
<dbReference type="AlphaFoldDB" id="A0A139AU11"/>
<dbReference type="STRING" id="1344416.A0A139AU11"/>
<dbReference type="Gene3D" id="1.20.1530.20">
    <property type="match status" value="1"/>
</dbReference>
<dbReference type="InterPro" id="IPR050794">
    <property type="entry name" value="CPA2_transporter"/>
</dbReference>
<feature type="transmembrane region" description="Helical" evidence="8">
    <location>
        <begin position="249"/>
        <end position="279"/>
    </location>
</feature>
<dbReference type="EMBL" id="KQ965736">
    <property type="protein sequence ID" value="KXS20222.1"/>
    <property type="molecule type" value="Genomic_DNA"/>
</dbReference>
<feature type="transmembrane region" description="Helical" evidence="8">
    <location>
        <begin position="15"/>
        <end position="33"/>
    </location>
</feature>
<dbReference type="InterPro" id="IPR006153">
    <property type="entry name" value="Cation/H_exchanger_TM"/>
</dbReference>
<feature type="transmembrane region" description="Helical" evidence="8">
    <location>
        <begin position="327"/>
        <end position="348"/>
    </location>
</feature>
<sequence>MTIFDGQNPIAPANVLPLLIVQILVIIGATRLLSVPLLRLRQPRVIAEVLGGIILGPSVLGNIPNWQNVLFPTASLPILKAFADVGLIFFMFLVGLELDLRSLRSQLRNSLIIAGTGLLVPFAFAVPIGYVMYIKLSDPDKVSLGNFILFILVSMSITAFPVLARILSDRNLFSTRVGVTAISAAAVGDAVGWLLLAVVVSVVSASTQLAALYAFLCGMGLTLFLFLVVRRGLTALIKLSSTRENLSAFMIFVVYFLVLTCSWITESIGIHAIFGAFLVGLVVPHDNGFAIQLTEKTEDFVAILLVPLYFAYSGLRTKLGVLNDPNVWGLVILVISGACIGKIFGSAIPSRFLGLSWRESWAVGFLMNTKGLVELIVLNVGLDAGVLNERSFVVMTIMAIVTTLITSPVVSWIYPQKYHVRIHARDPHNQHGQDGDHVSLHSRTSRHLSRRNIRAENRFSILHEMDALSSFVGQKPQNSVAKVPPVDIASLNILVCLIEQHSLPGFMSLLQMVGSYFKLVGSRPVAEAKGTSASPATIDIPQPNTQPAGNGASALQALFKGGKTEATGGGDSTAPTLTDEVTTTATALAKLQNGHDEQEPAQLSVVALRLVAMTDRTSAIMADLEQETTMLRDPLLNVFRTFAQINKISCLPSLAVRQPELFPTEIVDAVDESGSGLVLIPLPSKTALESEMSRLEGWFERQYSSKTPLVSDVLSRCPAAVGVFVDHGFGGFVQGGAYDTQANVNVWLSSAHNVDTDFPTISTPDVSPKQIGSILGGDLVSEAQGDPQVEEDYPPAYLNAAVRMLIIFVGGKDDRSALAFALRLLGHPGVAIDILRVRTGLVDRGDAEEDEHMWKSLKEGVSSKRLGPLSSRISLRERSISDSHDDLIRLVLGEATRLRKSDLVICGRGAPVEGKQMRIETNGLLGSELSIPSVARTSSNVVSETPAPPAAPAVSDSVAVDIHHKPGNVRLELLKDEEHEQANQLTHQSGHSTTASRLAGWIKVSGAHASTASVGGSVPPSPLHAPIVEHDDVDDAELGALGVVGAALVVTANYHLHHPHTLPSRMHERIGSSKSIKGLAAKSHTLFDHLGSLRASVLVMRGPMFSDVEETAEKSFADMEKLA</sequence>
<protein>
    <recommendedName>
        <fullName evidence="9">Cation/H+ exchanger transmembrane domain-containing protein</fullName>
    </recommendedName>
</protein>
<feature type="domain" description="Cation/H+ exchanger transmembrane" evidence="9">
    <location>
        <begin position="35"/>
        <end position="411"/>
    </location>
</feature>
<evidence type="ECO:0000259" key="9">
    <source>
        <dbReference type="Pfam" id="PF00999"/>
    </source>
</evidence>
<accession>A0A139AU11</accession>
<keyword evidence="11" id="KW-1185">Reference proteome</keyword>
<feature type="transmembrane region" description="Helical" evidence="8">
    <location>
        <begin position="360"/>
        <end position="380"/>
    </location>
</feature>
<feature type="transmembrane region" description="Helical" evidence="8">
    <location>
        <begin position="78"/>
        <end position="98"/>
    </location>
</feature>
<dbReference type="GO" id="GO:1902600">
    <property type="term" value="P:proton transmembrane transport"/>
    <property type="evidence" value="ECO:0007669"/>
    <property type="project" value="InterPro"/>
</dbReference>
<evidence type="ECO:0000256" key="5">
    <source>
        <dbReference type="ARBA" id="ARBA00023065"/>
    </source>
</evidence>
<feature type="transmembrane region" description="Helical" evidence="8">
    <location>
        <begin position="144"/>
        <end position="167"/>
    </location>
</feature>
<dbReference type="Proteomes" id="UP000070544">
    <property type="component" value="Unassembled WGS sequence"/>
</dbReference>
<dbReference type="Pfam" id="PF00999">
    <property type="entry name" value="Na_H_Exchanger"/>
    <property type="match status" value="1"/>
</dbReference>
<evidence type="ECO:0000256" key="2">
    <source>
        <dbReference type="ARBA" id="ARBA00022448"/>
    </source>
</evidence>